<proteinExistence type="predicted"/>
<accession>A0A2B4R677</accession>
<dbReference type="STRING" id="50429.A0A2B4R677"/>
<dbReference type="Pfam" id="PF07727">
    <property type="entry name" value="RVT_2"/>
    <property type="match status" value="1"/>
</dbReference>
<evidence type="ECO:0000259" key="2">
    <source>
        <dbReference type="Pfam" id="PF07727"/>
    </source>
</evidence>
<organism evidence="3 4">
    <name type="scientific">Stylophora pistillata</name>
    <name type="common">Smooth cauliflower coral</name>
    <dbReference type="NCBI Taxonomy" id="50429"/>
    <lineage>
        <taxon>Eukaryota</taxon>
        <taxon>Metazoa</taxon>
        <taxon>Cnidaria</taxon>
        <taxon>Anthozoa</taxon>
        <taxon>Hexacorallia</taxon>
        <taxon>Scleractinia</taxon>
        <taxon>Astrocoeniina</taxon>
        <taxon>Pocilloporidae</taxon>
        <taxon>Stylophora</taxon>
    </lineage>
</organism>
<keyword evidence="4" id="KW-1185">Reference proteome</keyword>
<comment type="caution">
    <text evidence="3">The sequence shown here is derived from an EMBL/GenBank/DDBJ whole genome shotgun (WGS) entry which is preliminary data.</text>
</comment>
<reference evidence="4" key="1">
    <citation type="journal article" date="2017" name="bioRxiv">
        <title>Comparative analysis of the genomes of Stylophora pistillata and Acropora digitifera provides evidence for extensive differences between species of corals.</title>
        <authorList>
            <person name="Voolstra C.R."/>
            <person name="Li Y."/>
            <person name="Liew Y.J."/>
            <person name="Baumgarten S."/>
            <person name="Zoccola D."/>
            <person name="Flot J.-F."/>
            <person name="Tambutte S."/>
            <person name="Allemand D."/>
            <person name="Aranda M."/>
        </authorList>
    </citation>
    <scope>NUCLEOTIDE SEQUENCE [LARGE SCALE GENOMIC DNA]</scope>
</reference>
<feature type="compositionally biased region" description="Polar residues" evidence="1">
    <location>
        <begin position="385"/>
        <end position="396"/>
    </location>
</feature>
<dbReference type="PANTHER" id="PTHR11439:SF483">
    <property type="entry name" value="PEPTIDE SYNTHASE GLIP-LIKE, PUTATIVE (AFU_ORTHOLOGUE AFUA_3G12920)-RELATED"/>
    <property type="match status" value="1"/>
</dbReference>
<dbReference type="Proteomes" id="UP000225706">
    <property type="component" value="Unassembled WGS sequence"/>
</dbReference>
<gene>
    <name evidence="3" type="ORF">AWC38_SpisGene24371</name>
</gene>
<feature type="region of interest" description="Disordered" evidence="1">
    <location>
        <begin position="385"/>
        <end position="411"/>
    </location>
</feature>
<sequence length="411" mass="45835">MKDITDKLATIGAPISEEDQVVTSLGSLLRSFATLVTAIEARVDGVSLYYVQKTLIHEEMKQSVLSGQLNEAESALTRTFRRDTPRNRLTCFGCGAVGPVRPHCPSNSPRKQLTKGYRLFDETNRRMYIRRDAEFNENNFGQKRAMTTEPDPRYTLLCMYVKDALTIIGVHVDDLMILARNITEMRSVKDSLKLQFKMKDMGELYCYVRVCIVQDLINKQVFLHQGHYVEKMLQKFGKTKGKPISTTADLNVKLQKGHGFSRPVDLTLYLLILGSLLYATIATLPDIAQALGVVLKFCANPTQNHLTATKRIFRYLKATAYLGFSYKKCADEDLIGYSDADWVGDMDDHRGASGNVSSLACGAVSWLSKNQATVALSTTEDRVRSSQYGRSGSSLGSKVIGRHGRTSRGTN</sequence>
<name>A0A2B4R677_STYPI</name>
<evidence type="ECO:0000313" key="3">
    <source>
        <dbReference type="EMBL" id="PFX11785.1"/>
    </source>
</evidence>
<protein>
    <submittedName>
        <fullName evidence="3">Retrovirus-related Pol polyprotein from transposon TNT 1-94</fullName>
    </submittedName>
</protein>
<dbReference type="AlphaFoldDB" id="A0A2B4R677"/>
<evidence type="ECO:0000256" key="1">
    <source>
        <dbReference type="SAM" id="MobiDB-lite"/>
    </source>
</evidence>
<feature type="domain" description="Reverse transcriptase Ty1/copia-type" evidence="2">
    <location>
        <begin position="152"/>
        <end position="246"/>
    </location>
</feature>
<dbReference type="EMBL" id="LSMT01001891">
    <property type="protein sequence ID" value="PFX11785.1"/>
    <property type="molecule type" value="Genomic_DNA"/>
</dbReference>
<feature type="compositionally biased region" description="Basic residues" evidence="1">
    <location>
        <begin position="400"/>
        <end position="411"/>
    </location>
</feature>
<dbReference type="InterPro" id="IPR013103">
    <property type="entry name" value="RVT_2"/>
</dbReference>
<evidence type="ECO:0000313" key="4">
    <source>
        <dbReference type="Proteomes" id="UP000225706"/>
    </source>
</evidence>
<dbReference type="PANTHER" id="PTHR11439">
    <property type="entry name" value="GAG-POL-RELATED RETROTRANSPOSON"/>
    <property type="match status" value="1"/>
</dbReference>
<dbReference type="Pfam" id="PF14223">
    <property type="entry name" value="Retrotran_gag_2"/>
    <property type="match status" value="1"/>
</dbReference>